<keyword evidence="5" id="KW-0804">Transcription</keyword>
<keyword evidence="1" id="KW-0489">Methyltransferase</keyword>
<dbReference type="SMART" id="SM00317">
    <property type="entry name" value="SET"/>
    <property type="match status" value="1"/>
</dbReference>
<dbReference type="InterPro" id="IPR026489">
    <property type="entry name" value="CXC_dom"/>
</dbReference>
<proteinExistence type="predicted"/>
<dbReference type="PROSITE" id="PS50280">
    <property type="entry name" value="SET"/>
    <property type="match status" value="1"/>
</dbReference>
<dbReference type="GO" id="GO:0003682">
    <property type="term" value="F:chromatin binding"/>
    <property type="evidence" value="ECO:0007669"/>
    <property type="project" value="TreeGrafter"/>
</dbReference>
<feature type="domain" description="SET" evidence="6">
    <location>
        <begin position="379"/>
        <end position="509"/>
    </location>
</feature>
<dbReference type="InterPro" id="IPR045318">
    <property type="entry name" value="EZH1/2-like"/>
</dbReference>
<evidence type="ECO:0000256" key="1">
    <source>
        <dbReference type="ARBA" id="ARBA00022603"/>
    </source>
</evidence>
<dbReference type="InParanoid" id="A0A0C3DB96"/>
<dbReference type="PANTHER" id="PTHR45747">
    <property type="entry name" value="HISTONE-LYSINE N-METHYLTRANSFERASE E(Z)"/>
    <property type="match status" value="1"/>
</dbReference>
<keyword evidence="2" id="KW-0808">Transferase</keyword>
<dbReference type="HOGENOM" id="CLU_029951_0_0_1"/>
<dbReference type="InterPro" id="IPR046341">
    <property type="entry name" value="SET_dom_sf"/>
</dbReference>
<evidence type="ECO:0000256" key="4">
    <source>
        <dbReference type="ARBA" id="ARBA00023015"/>
    </source>
</evidence>
<keyword evidence="9" id="KW-1185">Reference proteome</keyword>
<dbReference type="InterPro" id="IPR001214">
    <property type="entry name" value="SET_dom"/>
</dbReference>
<protein>
    <recommendedName>
        <fullName evidence="10">SET domain-containing protein</fullName>
    </recommendedName>
</protein>
<dbReference type="GO" id="GO:0031507">
    <property type="term" value="P:heterochromatin formation"/>
    <property type="evidence" value="ECO:0007669"/>
    <property type="project" value="TreeGrafter"/>
</dbReference>
<dbReference type="EMBL" id="KN822174">
    <property type="protein sequence ID" value="KIM53664.1"/>
    <property type="molecule type" value="Genomic_DNA"/>
</dbReference>
<keyword evidence="4" id="KW-0805">Transcription regulation</keyword>
<evidence type="ECO:0000256" key="5">
    <source>
        <dbReference type="ARBA" id="ARBA00023163"/>
    </source>
</evidence>
<dbReference type="GO" id="GO:0032259">
    <property type="term" value="P:methylation"/>
    <property type="evidence" value="ECO:0007669"/>
    <property type="project" value="UniProtKB-KW"/>
</dbReference>
<dbReference type="AlphaFoldDB" id="A0A0C3DB96"/>
<reference evidence="8 9" key="1">
    <citation type="submission" date="2014-04" db="EMBL/GenBank/DDBJ databases">
        <authorList>
            <consortium name="DOE Joint Genome Institute"/>
            <person name="Kuo A."/>
            <person name="Kohler A."/>
            <person name="Nagy L.G."/>
            <person name="Floudas D."/>
            <person name="Copeland A."/>
            <person name="Barry K.W."/>
            <person name="Cichocki N."/>
            <person name="Veneault-Fourrey C."/>
            <person name="LaButti K."/>
            <person name="Lindquist E.A."/>
            <person name="Lipzen A."/>
            <person name="Lundell T."/>
            <person name="Morin E."/>
            <person name="Murat C."/>
            <person name="Sun H."/>
            <person name="Tunlid A."/>
            <person name="Henrissat B."/>
            <person name="Grigoriev I.V."/>
            <person name="Hibbett D.S."/>
            <person name="Martin F."/>
            <person name="Nordberg H.P."/>
            <person name="Cantor M.N."/>
            <person name="Hua S.X."/>
        </authorList>
    </citation>
    <scope>NUCLEOTIDE SEQUENCE [LARGE SCALE GENOMIC DNA]</scope>
    <source>
        <strain evidence="8 9">Foug A</strain>
    </source>
</reference>
<reference evidence="9" key="2">
    <citation type="submission" date="2015-01" db="EMBL/GenBank/DDBJ databases">
        <title>Evolutionary Origins and Diversification of the Mycorrhizal Mutualists.</title>
        <authorList>
            <consortium name="DOE Joint Genome Institute"/>
            <consortium name="Mycorrhizal Genomics Consortium"/>
            <person name="Kohler A."/>
            <person name="Kuo A."/>
            <person name="Nagy L.G."/>
            <person name="Floudas D."/>
            <person name="Copeland A."/>
            <person name="Barry K.W."/>
            <person name="Cichocki N."/>
            <person name="Veneault-Fourrey C."/>
            <person name="LaButti K."/>
            <person name="Lindquist E.A."/>
            <person name="Lipzen A."/>
            <person name="Lundell T."/>
            <person name="Morin E."/>
            <person name="Murat C."/>
            <person name="Riley R."/>
            <person name="Ohm R."/>
            <person name="Sun H."/>
            <person name="Tunlid A."/>
            <person name="Henrissat B."/>
            <person name="Grigoriev I.V."/>
            <person name="Hibbett D.S."/>
            <person name="Martin F."/>
        </authorList>
    </citation>
    <scope>NUCLEOTIDE SEQUENCE [LARGE SCALE GENOMIC DNA]</scope>
    <source>
        <strain evidence="9">Foug A</strain>
    </source>
</reference>
<dbReference type="Gene3D" id="2.170.270.10">
    <property type="entry name" value="SET domain"/>
    <property type="match status" value="1"/>
</dbReference>
<evidence type="ECO:0000259" key="7">
    <source>
        <dbReference type="PROSITE" id="PS51633"/>
    </source>
</evidence>
<gene>
    <name evidence="8" type="ORF">SCLCIDRAFT_1157353</name>
</gene>
<evidence type="ECO:0000313" key="8">
    <source>
        <dbReference type="EMBL" id="KIM53664.1"/>
    </source>
</evidence>
<evidence type="ECO:0000256" key="3">
    <source>
        <dbReference type="ARBA" id="ARBA00022691"/>
    </source>
</evidence>
<evidence type="ECO:0000313" key="9">
    <source>
        <dbReference type="Proteomes" id="UP000053989"/>
    </source>
</evidence>
<dbReference type="SUPFAM" id="SSF82199">
    <property type="entry name" value="SET domain"/>
    <property type="match status" value="1"/>
</dbReference>
<keyword evidence="3" id="KW-0949">S-adenosyl-L-methionine</keyword>
<dbReference type="Pfam" id="PF00856">
    <property type="entry name" value="SET"/>
    <property type="match status" value="1"/>
</dbReference>
<evidence type="ECO:0000256" key="2">
    <source>
        <dbReference type="ARBA" id="ARBA00022679"/>
    </source>
</evidence>
<dbReference type="Proteomes" id="UP000053989">
    <property type="component" value="Unassembled WGS sequence"/>
</dbReference>
<dbReference type="STRING" id="1036808.A0A0C3DB96"/>
<dbReference type="GO" id="GO:0035098">
    <property type="term" value="C:ESC/E(Z) complex"/>
    <property type="evidence" value="ECO:0007669"/>
    <property type="project" value="TreeGrafter"/>
</dbReference>
<dbReference type="GO" id="GO:0046976">
    <property type="term" value="F:histone H3K27 methyltransferase activity"/>
    <property type="evidence" value="ECO:0007669"/>
    <property type="project" value="TreeGrafter"/>
</dbReference>
<sequence length="515" mass="56735">MTYSPNGEIESETSTPLQVINLIPDLTPHPPYESCAPISRNLFRGDDADAMAFVPYADDPLFNQIDHTLCYGSFSWQEEFDPDLEVIVLEAAYRLNTQHALTYEEIEKCNALPLTLASRPGESGLLSGSQRRDLLDWSGNSIPADYVFPSLNSTPASNSRHRVRSVNSLFCPNLNCVELLCGVHAELNAMPLSKKLPKPLHQILDDVKLPCINRCFLGAEETQVCDQCAMSFACSVVASQELPCWSDDDIESFRVIFEIAPDLSPCGLAVLCLKPCCEVTAQCINPYSHDPCRHSGPCGTADNCPCVQSRSRCQRNCHCPPKCTRRWRGCRCSKENTDSCCTSKKCPCVESLIECDPELCLTYENTMCKNSQIQKCAHKGLEVKSSRWGIGAFLTEPASANDLISGAPALAFRYSTSVSLYTNLLLTVAGNEVAAHRGRSYTFALNNMLSLDASYIGDSSRFINHSGSVDQTNGPNCRAYVRLVNGEHRIGIYAARDLEAGSEILLDYGHAFFSK</sequence>
<dbReference type="PANTHER" id="PTHR45747:SF4">
    <property type="entry name" value="HISTONE-LYSINE N-METHYLTRANSFERASE E(Z)"/>
    <property type="match status" value="1"/>
</dbReference>
<evidence type="ECO:0000259" key="6">
    <source>
        <dbReference type="PROSITE" id="PS50280"/>
    </source>
</evidence>
<dbReference type="OrthoDB" id="6141102at2759"/>
<name>A0A0C3DB96_9AGAM</name>
<feature type="domain" description="CXC" evidence="7">
    <location>
        <begin position="272"/>
        <end position="380"/>
    </location>
</feature>
<organism evidence="8 9">
    <name type="scientific">Scleroderma citrinum Foug A</name>
    <dbReference type="NCBI Taxonomy" id="1036808"/>
    <lineage>
        <taxon>Eukaryota</taxon>
        <taxon>Fungi</taxon>
        <taxon>Dikarya</taxon>
        <taxon>Basidiomycota</taxon>
        <taxon>Agaricomycotina</taxon>
        <taxon>Agaricomycetes</taxon>
        <taxon>Agaricomycetidae</taxon>
        <taxon>Boletales</taxon>
        <taxon>Sclerodermatineae</taxon>
        <taxon>Sclerodermataceae</taxon>
        <taxon>Scleroderma</taxon>
    </lineage>
</organism>
<evidence type="ECO:0008006" key="10">
    <source>
        <dbReference type="Google" id="ProtNLM"/>
    </source>
</evidence>
<dbReference type="PROSITE" id="PS51633">
    <property type="entry name" value="CXC"/>
    <property type="match status" value="1"/>
</dbReference>
<accession>A0A0C3DB96</accession>